<dbReference type="AlphaFoldDB" id="A0A3A1QXD8"/>
<keyword evidence="1" id="KW-0472">Membrane</keyword>
<feature type="transmembrane region" description="Helical" evidence="1">
    <location>
        <begin position="7"/>
        <end position="29"/>
    </location>
</feature>
<accession>A0A3A1QXD8</accession>
<keyword evidence="3" id="KW-1185">Reference proteome</keyword>
<protein>
    <submittedName>
        <fullName evidence="2">Permease</fullName>
    </submittedName>
</protein>
<feature type="transmembrane region" description="Helical" evidence="1">
    <location>
        <begin position="102"/>
        <end position="121"/>
    </location>
</feature>
<evidence type="ECO:0000256" key="1">
    <source>
        <dbReference type="SAM" id="Phobius"/>
    </source>
</evidence>
<organism evidence="2 3">
    <name type="scientific">Bacillus salacetis</name>
    <dbReference type="NCBI Taxonomy" id="2315464"/>
    <lineage>
        <taxon>Bacteria</taxon>
        <taxon>Bacillati</taxon>
        <taxon>Bacillota</taxon>
        <taxon>Bacilli</taxon>
        <taxon>Bacillales</taxon>
        <taxon>Bacillaceae</taxon>
        <taxon>Bacillus</taxon>
    </lineage>
</organism>
<proteinExistence type="predicted"/>
<dbReference type="OrthoDB" id="2721173at2"/>
<evidence type="ECO:0000313" key="2">
    <source>
        <dbReference type="EMBL" id="RIW33099.1"/>
    </source>
</evidence>
<reference evidence="2 3" key="1">
    <citation type="submission" date="2018-09" db="EMBL/GenBank/DDBJ databases">
        <title>Bacillus saliacetes sp. nov., isolated from Thai shrimp paste (Ka-pi).</title>
        <authorList>
            <person name="Daroonpunt R."/>
            <person name="Tanasupawat S."/>
            <person name="Yiamsombut S."/>
        </authorList>
    </citation>
    <scope>NUCLEOTIDE SEQUENCE [LARGE SCALE GENOMIC DNA]</scope>
    <source>
        <strain evidence="2 3">SKP7-4</strain>
    </source>
</reference>
<comment type="caution">
    <text evidence="2">The sequence shown here is derived from an EMBL/GenBank/DDBJ whole genome shotgun (WGS) entry which is preliminary data.</text>
</comment>
<feature type="transmembrane region" description="Helical" evidence="1">
    <location>
        <begin position="35"/>
        <end position="53"/>
    </location>
</feature>
<keyword evidence="1" id="KW-0812">Transmembrane</keyword>
<feature type="transmembrane region" description="Helical" evidence="1">
    <location>
        <begin position="73"/>
        <end position="90"/>
    </location>
</feature>
<keyword evidence="1" id="KW-1133">Transmembrane helix</keyword>
<sequence length="125" mass="14250">MDYYRKIFFVFGVLFLCLIAFILFASMMAGSAPPSGSYILLSMAVMSFCLSYLYPQFKQKDERMRMIRQKGMFATFIALFAYCILLNFGLQTGILQVSAADLIQILTAMIISTVFISFVVYSKIY</sequence>
<evidence type="ECO:0000313" key="3">
    <source>
        <dbReference type="Proteomes" id="UP000265801"/>
    </source>
</evidence>
<dbReference type="RefSeq" id="WP_119547157.1">
    <property type="nucleotide sequence ID" value="NZ_QXIR01000015.1"/>
</dbReference>
<dbReference type="Proteomes" id="UP000265801">
    <property type="component" value="Unassembled WGS sequence"/>
</dbReference>
<name>A0A3A1QXD8_9BACI</name>
<gene>
    <name evidence="2" type="ORF">D3H55_11980</name>
</gene>
<dbReference type="EMBL" id="QXIR01000015">
    <property type="protein sequence ID" value="RIW33099.1"/>
    <property type="molecule type" value="Genomic_DNA"/>
</dbReference>